<dbReference type="Proteomes" id="UP000825935">
    <property type="component" value="Chromosome 6"/>
</dbReference>
<gene>
    <name evidence="12" type="ORF">KP509_06G050800</name>
</gene>
<dbReference type="EMBL" id="CM035411">
    <property type="protein sequence ID" value="KAH7435117.1"/>
    <property type="molecule type" value="Genomic_DNA"/>
</dbReference>
<dbReference type="Pfam" id="PF00004">
    <property type="entry name" value="AAA"/>
    <property type="match status" value="1"/>
</dbReference>
<evidence type="ECO:0000313" key="12">
    <source>
        <dbReference type="EMBL" id="KAH7435118.1"/>
    </source>
</evidence>
<dbReference type="GO" id="GO:0016887">
    <property type="term" value="F:ATP hydrolysis activity"/>
    <property type="evidence" value="ECO:0007669"/>
    <property type="project" value="InterPro"/>
</dbReference>
<keyword evidence="4" id="KW-0645">Protease</keyword>
<feature type="region of interest" description="Disordered" evidence="9">
    <location>
        <begin position="89"/>
        <end position="109"/>
    </location>
</feature>
<dbReference type="FunFam" id="3.40.50.300:FF:000352">
    <property type="entry name" value="ATP-dependent zinc metalloprotease FTSH 7, chloroplastic"/>
    <property type="match status" value="1"/>
</dbReference>
<keyword evidence="10" id="KW-1133">Transmembrane helix</keyword>
<dbReference type="SUPFAM" id="SSF140990">
    <property type="entry name" value="FtsH protease domain-like"/>
    <property type="match status" value="1"/>
</dbReference>
<feature type="transmembrane region" description="Helical" evidence="10">
    <location>
        <begin position="449"/>
        <end position="468"/>
    </location>
</feature>
<keyword evidence="10" id="KW-0812">Transmembrane</keyword>
<dbReference type="GO" id="GO:0004222">
    <property type="term" value="F:metalloendopeptidase activity"/>
    <property type="evidence" value="ECO:0007669"/>
    <property type="project" value="InterPro"/>
</dbReference>
<evidence type="ECO:0000256" key="5">
    <source>
        <dbReference type="ARBA" id="ARBA00022741"/>
    </source>
</evidence>
<dbReference type="GO" id="GO:0045037">
    <property type="term" value="P:protein import into chloroplast stroma"/>
    <property type="evidence" value="ECO:0007669"/>
    <property type="project" value="TreeGrafter"/>
</dbReference>
<dbReference type="AlphaFoldDB" id="A0A8T2UK72"/>
<dbReference type="PANTHER" id="PTHR23076">
    <property type="entry name" value="METALLOPROTEASE M41 FTSH"/>
    <property type="match status" value="1"/>
</dbReference>
<comment type="similarity">
    <text evidence="2">In the N-terminal section; belongs to the AAA ATPase family.</text>
</comment>
<sequence>MDLGRYVSPQAVVNNSSAFVSFRTAWDQDDRSPWLHSNERKSIRCIRRRKWKSYFLSPRTGASSVSSSFQTHLFMHRISHVGQRKLRVQASESEDISSSESDLLAREGGSPGEDTFKLLLNEEERGLDFTTEVLKSIPSQVESKYLVDGKLYTLREKSLLKVSPWKRLASALKLQHSGKDKIETPQKPAEPSEVLPIESLDSKKPIYLSDILREYKGDLYVPEEVFVRSTSDLDSFEREIETLPIMTGKDFLRAVKGNQVSLVTSKGMLGPGKFVYRDFIVNLTNVPGEEELHQTKWAMHLTIDEAEAILKEYTGPQIELETQYTTSTMSPPPIPNPVASSISGKVVLELAVASGIIATTAYTIGGHVAALALMGISTVTILLAYLVPILLVPLVLPLQLVLVQLLKVIGIIIFGGFSGDTFAKRGILGMIVAFFRVVTSGDFATTLRLLGIILFVGGFIASITRFTLTRRPKDFTKWDLWQAIEFGQSKPQARIEGTTGVRFEDIAGIDEVVEELQELVNYLKNPERFNQMGTKPPHGVLLEGPPGCGKTLLAKAIAGEAGVPFYQMAGSEFVEVLVGVGAARIRDLFKRAKINRPSVVFIDEIDALGSARQGAEGGGLEDYNAGSQERETTLNQLLIELDGFDTGKGVIFLGATNRRDMLDPALLRPGRFDRKIKVKPPRAQGRLEILKVHAKSVKLAPEVDLWTIAKNLPGWSGAELAQLLQEGAMMAVRNGHSHILQKDLDLAVDRITVGPQRFGVGRGLPVHRRMATLEVGLALTTHLLRRLEGAKLEYCERVSIIPRGETLSRTVFEHLDDEGYYFERRPQLLHRLQVFLGGRAAEQVMYGRDTSNWSVAALRHASWLVRKLVTIHNLEGPMTVRGESSPWKHDIMFTGPPLNFEGSLYDDYGFTECSLNLELDDQVAKFSEALLDKMYAKTLTMLQRHQAALTKAIYVVLDKDELYGYELDLILDKYPIDTPVDVVEEEADPAALPSFAEAKPGLEASLLLEALDP</sequence>
<feature type="domain" description="AAA+ ATPase" evidence="11">
    <location>
        <begin position="536"/>
        <end position="682"/>
    </location>
</feature>
<keyword evidence="3" id="KW-0934">Plastid</keyword>
<feature type="transmembrane region" description="Helical" evidence="10">
    <location>
        <begin position="346"/>
        <end position="364"/>
    </location>
</feature>
<dbReference type="Gene3D" id="1.20.58.760">
    <property type="entry name" value="Peptidase M41"/>
    <property type="match status" value="1"/>
</dbReference>
<dbReference type="InterPro" id="IPR037219">
    <property type="entry name" value="Peptidase_M41-like"/>
</dbReference>
<dbReference type="OMA" id="YEIERHM"/>
<dbReference type="Gene3D" id="1.10.8.60">
    <property type="match status" value="1"/>
</dbReference>
<proteinExistence type="inferred from homology"/>
<comment type="similarity">
    <text evidence="1">In the C-terminal section; belongs to the peptidase M41 family.</text>
</comment>
<evidence type="ECO:0000313" key="13">
    <source>
        <dbReference type="Proteomes" id="UP000825935"/>
    </source>
</evidence>
<keyword evidence="7" id="KW-0067">ATP-binding</keyword>
<dbReference type="FunFam" id="1.10.8.60:FF:000001">
    <property type="entry name" value="ATP-dependent zinc metalloprotease FtsH"/>
    <property type="match status" value="1"/>
</dbReference>
<keyword evidence="8" id="KW-0809">Transit peptide</keyword>
<name>A0A8T2UK72_CERRI</name>
<evidence type="ECO:0000259" key="11">
    <source>
        <dbReference type="SMART" id="SM00382"/>
    </source>
</evidence>
<dbReference type="InterPro" id="IPR041569">
    <property type="entry name" value="AAA_lid_3"/>
</dbReference>
<dbReference type="PANTHER" id="PTHR23076:SF111">
    <property type="entry name" value="INACTIVE ATP-DEPENDENT ZINC METALLOPROTEASE FTSHI 1, CHLOROPLASTIC-RELATED"/>
    <property type="match status" value="1"/>
</dbReference>
<evidence type="ECO:0000256" key="1">
    <source>
        <dbReference type="ARBA" id="ARBA00010044"/>
    </source>
</evidence>
<keyword evidence="10" id="KW-0472">Membrane</keyword>
<organism evidence="12 13">
    <name type="scientific">Ceratopteris richardii</name>
    <name type="common">Triangle waterfern</name>
    <dbReference type="NCBI Taxonomy" id="49495"/>
    <lineage>
        <taxon>Eukaryota</taxon>
        <taxon>Viridiplantae</taxon>
        <taxon>Streptophyta</taxon>
        <taxon>Embryophyta</taxon>
        <taxon>Tracheophyta</taxon>
        <taxon>Polypodiopsida</taxon>
        <taxon>Polypodiidae</taxon>
        <taxon>Polypodiales</taxon>
        <taxon>Pteridineae</taxon>
        <taxon>Pteridaceae</taxon>
        <taxon>Parkerioideae</taxon>
        <taxon>Ceratopteris</taxon>
    </lineage>
</organism>
<evidence type="ECO:0000256" key="9">
    <source>
        <dbReference type="SAM" id="MobiDB-lite"/>
    </source>
</evidence>
<protein>
    <recommendedName>
        <fullName evidence="11">AAA+ ATPase domain-containing protein</fullName>
    </recommendedName>
</protein>
<comment type="caution">
    <text evidence="12">The sequence shown here is derived from an EMBL/GenBank/DDBJ whole genome shotgun (WGS) entry which is preliminary data.</text>
</comment>
<dbReference type="SMART" id="SM00382">
    <property type="entry name" value="AAA"/>
    <property type="match status" value="1"/>
</dbReference>
<dbReference type="GO" id="GO:0005524">
    <property type="term" value="F:ATP binding"/>
    <property type="evidence" value="ECO:0007669"/>
    <property type="project" value="UniProtKB-KW"/>
</dbReference>
<keyword evidence="6" id="KW-0378">Hydrolase</keyword>
<dbReference type="InterPro" id="IPR003593">
    <property type="entry name" value="AAA+_ATPase"/>
</dbReference>
<keyword evidence="5" id="KW-0547">Nucleotide-binding</keyword>
<dbReference type="GO" id="GO:0009507">
    <property type="term" value="C:chloroplast"/>
    <property type="evidence" value="ECO:0007669"/>
    <property type="project" value="TreeGrafter"/>
</dbReference>
<evidence type="ECO:0000256" key="2">
    <source>
        <dbReference type="ARBA" id="ARBA00010550"/>
    </source>
</evidence>
<evidence type="ECO:0000256" key="7">
    <source>
        <dbReference type="ARBA" id="ARBA00022840"/>
    </source>
</evidence>
<keyword evidence="3" id="KW-0150">Chloroplast</keyword>
<dbReference type="SUPFAM" id="SSF52540">
    <property type="entry name" value="P-loop containing nucleoside triphosphate hydrolases"/>
    <property type="match status" value="1"/>
</dbReference>
<reference evidence="12" key="1">
    <citation type="submission" date="2021-08" db="EMBL/GenBank/DDBJ databases">
        <title>WGS assembly of Ceratopteris richardii.</title>
        <authorList>
            <person name="Marchant D.B."/>
            <person name="Chen G."/>
            <person name="Jenkins J."/>
            <person name="Shu S."/>
            <person name="Leebens-Mack J."/>
            <person name="Grimwood J."/>
            <person name="Schmutz J."/>
            <person name="Soltis P."/>
            <person name="Soltis D."/>
            <person name="Chen Z.-H."/>
        </authorList>
    </citation>
    <scope>NUCLEOTIDE SEQUENCE</scope>
    <source>
        <strain evidence="12">Whitten #5841</strain>
        <tissue evidence="12">Leaf</tissue>
    </source>
</reference>
<dbReference type="InterPro" id="IPR003959">
    <property type="entry name" value="ATPase_AAA_core"/>
</dbReference>
<dbReference type="Gene3D" id="3.40.50.300">
    <property type="entry name" value="P-loop containing nucleotide triphosphate hydrolases"/>
    <property type="match status" value="1"/>
</dbReference>
<dbReference type="GO" id="GO:0006508">
    <property type="term" value="P:proteolysis"/>
    <property type="evidence" value="ECO:0007669"/>
    <property type="project" value="UniProtKB-KW"/>
</dbReference>
<dbReference type="OrthoDB" id="2016698at2759"/>
<dbReference type="GO" id="GO:0004176">
    <property type="term" value="F:ATP-dependent peptidase activity"/>
    <property type="evidence" value="ECO:0007669"/>
    <property type="project" value="InterPro"/>
</dbReference>
<dbReference type="EMBL" id="CM035411">
    <property type="protein sequence ID" value="KAH7435118.1"/>
    <property type="molecule type" value="Genomic_DNA"/>
</dbReference>
<evidence type="ECO:0000256" key="10">
    <source>
        <dbReference type="SAM" id="Phobius"/>
    </source>
</evidence>
<accession>A0A8T2UK72</accession>
<keyword evidence="13" id="KW-1185">Reference proteome</keyword>
<feature type="transmembrane region" description="Helical" evidence="10">
    <location>
        <begin position="371"/>
        <end position="392"/>
    </location>
</feature>
<dbReference type="Pfam" id="PF17862">
    <property type="entry name" value="AAA_lid_3"/>
    <property type="match status" value="1"/>
</dbReference>
<evidence type="ECO:0000256" key="8">
    <source>
        <dbReference type="ARBA" id="ARBA00022946"/>
    </source>
</evidence>
<dbReference type="CDD" id="cd19501">
    <property type="entry name" value="RecA-like_FtsH"/>
    <property type="match status" value="1"/>
</dbReference>
<evidence type="ECO:0000256" key="4">
    <source>
        <dbReference type="ARBA" id="ARBA00022670"/>
    </source>
</evidence>
<dbReference type="InterPro" id="IPR000642">
    <property type="entry name" value="Peptidase_M41"/>
</dbReference>
<evidence type="ECO:0000256" key="3">
    <source>
        <dbReference type="ARBA" id="ARBA00022528"/>
    </source>
</evidence>
<dbReference type="EMBL" id="CM035411">
    <property type="protein sequence ID" value="KAH7435115.1"/>
    <property type="molecule type" value="Genomic_DNA"/>
</dbReference>
<evidence type="ECO:0000256" key="6">
    <source>
        <dbReference type="ARBA" id="ARBA00022801"/>
    </source>
</evidence>
<dbReference type="InterPro" id="IPR027417">
    <property type="entry name" value="P-loop_NTPase"/>
</dbReference>
<dbReference type="Pfam" id="PF01434">
    <property type="entry name" value="Peptidase_M41"/>
    <property type="match status" value="1"/>
</dbReference>